<sequence length="38" mass="4785">MKTEEFKLLFEAKSILEKNWREEYTIPSPKLYPHQWSW</sequence>
<protein>
    <submittedName>
        <fullName evidence="1">Uncharacterized protein</fullName>
    </submittedName>
</protein>
<dbReference type="EMBL" id="BARS01001086">
    <property type="protein sequence ID" value="GAF85461.1"/>
    <property type="molecule type" value="Genomic_DNA"/>
</dbReference>
<evidence type="ECO:0000313" key="1">
    <source>
        <dbReference type="EMBL" id="GAF85461.1"/>
    </source>
</evidence>
<comment type="caution">
    <text evidence="1">The sequence shown here is derived from an EMBL/GenBank/DDBJ whole genome shotgun (WGS) entry which is preliminary data.</text>
</comment>
<dbReference type="InterPro" id="IPR012341">
    <property type="entry name" value="6hp_glycosidase-like_sf"/>
</dbReference>
<feature type="non-terminal residue" evidence="1">
    <location>
        <position position="38"/>
    </location>
</feature>
<organism evidence="1">
    <name type="scientific">marine sediment metagenome</name>
    <dbReference type="NCBI Taxonomy" id="412755"/>
    <lineage>
        <taxon>unclassified sequences</taxon>
        <taxon>metagenomes</taxon>
        <taxon>ecological metagenomes</taxon>
    </lineage>
</organism>
<dbReference type="GO" id="GO:0005975">
    <property type="term" value="P:carbohydrate metabolic process"/>
    <property type="evidence" value="ECO:0007669"/>
    <property type="project" value="InterPro"/>
</dbReference>
<proteinExistence type="predicted"/>
<dbReference type="Gene3D" id="1.50.10.10">
    <property type="match status" value="1"/>
</dbReference>
<accession>X0TDW0</accession>
<dbReference type="AlphaFoldDB" id="X0TDW0"/>
<name>X0TDW0_9ZZZZ</name>
<reference evidence="1" key="1">
    <citation type="journal article" date="2014" name="Front. Microbiol.">
        <title>High frequency of phylogenetically diverse reductive dehalogenase-homologous genes in deep subseafloor sedimentary metagenomes.</title>
        <authorList>
            <person name="Kawai M."/>
            <person name="Futagami T."/>
            <person name="Toyoda A."/>
            <person name="Takaki Y."/>
            <person name="Nishi S."/>
            <person name="Hori S."/>
            <person name="Arai W."/>
            <person name="Tsubouchi T."/>
            <person name="Morono Y."/>
            <person name="Uchiyama I."/>
            <person name="Ito T."/>
            <person name="Fujiyama A."/>
            <person name="Inagaki F."/>
            <person name="Takami H."/>
        </authorList>
    </citation>
    <scope>NUCLEOTIDE SEQUENCE</scope>
    <source>
        <strain evidence="1">Expedition CK06-06</strain>
    </source>
</reference>
<gene>
    <name evidence="1" type="ORF">S01H1_02289</name>
</gene>